<feature type="region of interest" description="Disordered" evidence="2">
    <location>
        <begin position="672"/>
        <end position="697"/>
    </location>
</feature>
<organism evidence="5">
    <name type="scientific">Panicum hallii</name>
    <dbReference type="NCBI Taxonomy" id="206008"/>
    <lineage>
        <taxon>Eukaryota</taxon>
        <taxon>Viridiplantae</taxon>
        <taxon>Streptophyta</taxon>
        <taxon>Embryophyta</taxon>
        <taxon>Tracheophyta</taxon>
        <taxon>Spermatophyta</taxon>
        <taxon>Magnoliopsida</taxon>
        <taxon>Liliopsida</taxon>
        <taxon>Poales</taxon>
        <taxon>Poaceae</taxon>
        <taxon>PACMAD clade</taxon>
        <taxon>Panicoideae</taxon>
        <taxon>Panicodae</taxon>
        <taxon>Paniceae</taxon>
        <taxon>Panicinae</taxon>
        <taxon>Panicum</taxon>
        <taxon>Panicum sect. Panicum</taxon>
    </lineage>
</organism>
<feature type="compositionally biased region" description="Low complexity" evidence="2">
    <location>
        <begin position="1"/>
        <end position="15"/>
    </location>
</feature>
<feature type="domain" description="HTH myb-type" evidence="4">
    <location>
        <begin position="143"/>
        <end position="191"/>
    </location>
</feature>
<feature type="region of interest" description="Disordered" evidence="2">
    <location>
        <begin position="633"/>
        <end position="655"/>
    </location>
</feature>
<evidence type="ECO:0000256" key="2">
    <source>
        <dbReference type="SAM" id="MobiDB-lite"/>
    </source>
</evidence>
<accession>A0A2S3GNN7</accession>
<dbReference type="PANTHER" id="PTHR45614:SF33">
    <property type="entry name" value="OS02G0271900 PROTEIN"/>
    <property type="match status" value="1"/>
</dbReference>
<dbReference type="PANTHER" id="PTHR45614">
    <property type="entry name" value="MYB PROTEIN-RELATED"/>
    <property type="match status" value="1"/>
</dbReference>
<name>A0A2S3GNN7_9POAL</name>
<feature type="compositionally biased region" description="Polar residues" evidence="2">
    <location>
        <begin position="89"/>
        <end position="98"/>
    </location>
</feature>
<proteinExistence type="predicted"/>
<sequence length="725" mass="80766">MSLYALSDLPPLASLPNPPRRRSGRRPGTRHRRPSPLRQDRTARPAQRRAPPSTEAASGDASGGTGASSLTAGMEESGDGMPRQRRDVSSTNHSSNSDAVAEGTSGVPHETAKHCQDAESEKTEDPPCKKNLHGFNECSSSKNLERTKCRWSPEENELLAQLVNKHGTKNWQTIACAIPDRNAHACLSRWKYILDPAINKEAWSQQEELRLIRAHQIYGNKWCKMVKHFPGRTNNALKEHWRGSMKRKLDSYLASGLLEQVPDLHESLSVPQSSQSDIPKDSKLSSDRIRFSSILSTSSKFKQELRELSEDAYTSVGESSDFIYAKAFDADSAKVSESIIAKPQQCATARKKLNFVSSPVKLKSDVPPETVKQHRHEMESEKTGKGSPCKKNGYCFKQGSSLKKSERTKGRWLAEENEILTKMVTKHGLKNWRTIASAIPGRNAQQCRIRWTRSLDPAVNKEDWSEQEELKLIRAHQIYGSQWLKMVKHFPGRTNHALKEHWRGRMKGKLDYYLASGMLEQIPDLQEDLSVPESSQSDIPKDGQGSSERNRPPSLPIRPKPKSDLSELDENASTSEEESSDCMYNKGLDAHSAKVSEKVMAKSKQRARARRKLDFLSTPVELKVCTAAASCQRPPPEMEQTTPAGDNISPSDVCQDIPQNAASERVDVVIPTAASNPPNDVHSWATPDPCSPEIHEANASDPLDMSYCDDLIIDSPPYLHGSSFI</sequence>
<feature type="region of interest" description="Disordered" evidence="2">
    <location>
        <begin position="591"/>
        <end position="610"/>
    </location>
</feature>
<dbReference type="PROSITE" id="PS51294">
    <property type="entry name" value="HTH_MYB"/>
    <property type="match status" value="4"/>
</dbReference>
<dbReference type="Gene3D" id="1.10.10.60">
    <property type="entry name" value="Homeodomain-like"/>
    <property type="match status" value="4"/>
</dbReference>
<feature type="domain" description="HTH myb-type" evidence="4">
    <location>
        <begin position="195"/>
        <end position="249"/>
    </location>
</feature>
<dbReference type="InterPro" id="IPR009057">
    <property type="entry name" value="Homeodomain-like_sf"/>
</dbReference>
<evidence type="ECO:0000313" key="5">
    <source>
        <dbReference type="EMBL" id="PAN05062.1"/>
    </source>
</evidence>
<dbReference type="InterPro" id="IPR050560">
    <property type="entry name" value="MYB_TF"/>
</dbReference>
<feature type="region of interest" description="Disordered" evidence="2">
    <location>
        <begin position="528"/>
        <end position="584"/>
    </location>
</feature>
<dbReference type="Pfam" id="PF13921">
    <property type="entry name" value="Myb_DNA-bind_6"/>
    <property type="match status" value="2"/>
</dbReference>
<gene>
    <name evidence="5" type="ORF">PAHAL_1G111200</name>
</gene>
<protein>
    <submittedName>
        <fullName evidence="5">Uncharacterized protein</fullName>
    </submittedName>
</protein>
<dbReference type="SUPFAM" id="SSF46689">
    <property type="entry name" value="Homeodomain-like"/>
    <property type="match status" value="2"/>
</dbReference>
<dbReference type="PROSITE" id="PS50090">
    <property type="entry name" value="MYB_LIKE"/>
    <property type="match status" value="4"/>
</dbReference>
<evidence type="ECO:0000259" key="3">
    <source>
        <dbReference type="PROSITE" id="PS50090"/>
    </source>
</evidence>
<dbReference type="GO" id="GO:0000981">
    <property type="term" value="F:DNA-binding transcription factor activity, RNA polymerase II-specific"/>
    <property type="evidence" value="ECO:0007669"/>
    <property type="project" value="TreeGrafter"/>
</dbReference>
<keyword evidence="1" id="KW-0238">DNA-binding</keyword>
<feature type="region of interest" description="Disordered" evidence="2">
    <location>
        <begin position="1"/>
        <end position="136"/>
    </location>
</feature>
<feature type="compositionally biased region" description="Polar residues" evidence="2">
    <location>
        <begin position="639"/>
        <end position="655"/>
    </location>
</feature>
<feature type="domain" description="HTH myb-type" evidence="4">
    <location>
        <begin position="404"/>
        <end position="459"/>
    </location>
</feature>
<feature type="region of interest" description="Disordered" evidence="2">
    <location>
        <begin position="364"/>
        <end position="386"/>
    </location>
</feature>
<evidence type="ECO:0000259" key="4">
    <source>
        <dbReference type="PROSITE" id="PS51294"/>
    </source>
</evidence>
<dbReference type="GO" id="GO:0000978">
    <property type="term" value="F:RNA polymerase II cis-regulatory region sequence-specific DNA binding"/>
    <property type="evidence" value="ECO:0007669"/>
    <property type="project" value="TreeGrafter"/>
</dbReference>
<dbReference type="EMBL" id="CM008046">
    <property type="protein sequence ID" value="PAN05062.1"/>
    <property type="molecule type" value="Genomic_DNA"/>
</dbReference>
<feature type="domain" description="Myb-like" evidence="3">
    <location>
        <begin position="195"/>
        <end position="245"/>
    </location>
</feature>
<dbReference type="CDD" id="cd00167">
    <property type="entry name" value="SANT"/>
    <property type="match status" value="4"/>
</dbReference>
<dbReference type="InterPro" id="IPR017930">
    <property type="entry name" value="Myb_dom"/>
</dbReference>
<feature type="compositionally biased region" description="Basic residues" evidence="2">
    <location>
        <begin position="19"/>
        <end position="35"/>
    </location>
</feature>
<feature type="domain" description="Myb-like" evidence="3">
    <location>
        <begin position="456"/>
        <end position="506"/>
    </location>
</feature>
<feature type="compositionally biased region" description="Acidic residues" evidence="2">
    <location>
        <begin position="566"/>
        <end position="580"/>
    </location>
</feature>
<dbReference type="SMART" id="SM00717">
    <property type="entry name" value="SANT"/>
    <property type="match status" value="4"/>
</dbReference>
<dbReference type="GO" id="GO:0005634">
    <property type="term" value="C:nucleus"/>
    <property type="evidence" value="ECO:0007669"/>
    <property type="project" value="TreeGrafter"/>
</dbReference>
<dbReference type="Gramene" id="PAN05062">
    <property type="protein sequence ID" value="PAN05062"/>
    <property type="gene ID" value="PAHAL_1G111200"/>
</dbReference>
<feature type="compositionally biased region" description="Basic and acidic residues" evidence="2">
    <location>
        <begin position="591"/>
        <end position="600"/>
    </location>
</feature>
<dbReference type="InterPro" id="IPR001005">
    <property type="entry name" value="SANT/Myb"/>
</dbReference>
<feature type="domain" description="Myb-like" evidence="3">
    <location>
        <begin position="404"/>
        <end position="455"/>
    </location>
</feature>
<feature type="compositionally biased region" description="Basic and acidic residues" evidence="2">
    <location>
        <begin position="110"/>
        <end position="128"/>
    </location>
</feature>
<feature type="compositionally biased region" description="Basic residues" evidence="2">
    <location>
        <begin position="601"/>
        <end position="610"/>
    </location>
</feature>
<feature type="compositionally biased region" description="Low complexity" evidence="2">
    <location>
        <begin position="44"/>
        <end position="60"/>
    </location>
</feature>
<reference evidence="5" key="1">
    <citation type="submission" date="2018-04" db="EMBL/GenBank/DDBJ databases">
        <title>WGS assembly of Panicum hallii.</title>
        <authorList>
            <person name="Lovell J."/>
            <person name="Jenkins J."/>
            <person name="Lowry D."/>
            <person name="Mamidi S."/>
            <person name="Sreedasyam A."/>
            <person name="Weng X."/>
            <person name="Barry K."/>
            <person name="Bonette J."/>
            <person name="Campitelli B."/>
            <person name="Daum C."/>
            <person name="Gordon S."/>
            <person name="Gould B."/>
            <person name="Lipzen A."/>
            <person name="Macqueen A."/>
            <person name="Palacio-Mejia J."/>
            <person name="Plott C."/>
            <person name="Shakirov E."/>
            <person name="Shu S."/>
            <person name="Yoshinaga Y."/>
            <person name="Zane M."/>
            <person name="Rokhsar D."/>
            <person name="Grimwood J."/>
            <person name="Schmutz J."/>
            <person name="Juenger T."/>
        </authorList>
    </citation>
    <scope>NUCLEOTIDE SEQUENCE [LARGE SCALE GENOMIC DNA]</scope>
    <source>
        <strain evidence="5">FIL2</strain>
    </source>
</reference>
<evidence type="ECO:0000256" key="1">
    <source>
        <dbReference type="ARBA" id="ARBA00023125"/>
    </source>
</evidence>
<dbReference type="Proteomes" id="UP000243499">
    <property type="component" value="Chromosome 1"/>
</dbReference>
<dbReference type="AlphaFoldDB" id="A0A2S3GNN7"/>
<feature type="domain" description="HTH myb-type" evidence="4">
    <location>
        <begin position="460"/>
        <end position="510"/>
    </location>
</feature>
<feature type="domain" description="Myb-like" evidence="3">
    <location>
        <begin position="143"/>
        <end position="194"/>
    </location>
</feature>